<dbReference type="EMBL" id="LR796696">
    <property type="protein sequence ID" value="CAB4160111.1"/>
    <property type="molecule type" value="Genomic_DNA"/>
</dbReference>
<evidence type="ECO:0000313" key="1">
    <source>
        <dbReference type="EMBL" id="CAB4160111.1"/>
    </source>
</evidence>
<proteinExistence type="predicted"/>
<protein>
    <submittedName>
        <fullName evidence="1">Uncharacterized protein</fullName>
    </submittedName>
</protein>
<gene>
    <name evidence="1" type="ORF">UFOVP724_77</name>
</gene>
<organism evidence="1">
    <name type="scientific">uncultured Caudovirales phage</name>
    <dbReference type="NCBI Taxonomy" id="2100421"/>
    <lineage>
        <taxon>Viruses</taxon>
        <taxon>Duplodnaviria</taxon>
        <taxon>Heunggongvirae</taxon>
        <taxon>Uroviricota</taxon>
        <taxon>Caudoviricetes</taxon>
        <taxon>Peduoviridae</taxon>
        <taxon>Maltschvirus</taxon>
        <taxon>Maltschvirus maltsch</taxon>
    </lineage>
</organism>
<accession>A0A6J5NS51</accession>
<sequence>MKSVTLVVVPGTGARQIQVEDTMTVAELVSRENLHGRDIIINGAGVSPATFGTTTLFDALEIFATGSVKGN</sequence>
<name>A0A6J5NS51_9CAUD</name>
<reference evidence="1" key="1">
    <citation type="submission" date="2020-04" db="EMBL/GenBank/DDBJ databases">
        <authorList>
            <person name="Chiriac C."/>
            <person name="Salcher M."/>
            <person name="Ghai R."/>
            <person name="Kavagutti S V."/>
        </authorList>
    </citation>
    <scope>NUCLEOTIDE SEQUENCE</scope>
</reference>